<dbReference type="AlphaFoldDB" id="A0A372MG06"/>
<feature type="binding site" evidence="8">
    <location>
        <begin position="79"/>
        <end position="80"/>
    </location>
    <ligand>
        <name>substrate</name>
    </ligand>
</feature>
<evidence type="ECO:0000259" key="12">
    <source>
        <dbReference type="Pfam" id="PF02782"/>
    </source>
</evidence>
<organism evidence="13 14">
    <name type="scientific">Sphaerochaeta halotolerans</name>
    <dbReference type="NCBI Taxonomy" id="2293840"/>
    <lineage>
        <taxon>Bacteria</taxon>
        <taxon>Pseudomonadati</taxon>
        <taxon>Spirochaetota</taxon>
        <taxon>Spirochaetia</taxon>
        <taxon>Spirochaetales</taxon>
        <taxon>Sphaerochaetaceae</taxon>
        <taxon>Sphaerochaeta</taxon>
    </lineage>
</organism>
<evidence type="ECO:0000313" key="14">
    <source>
        <dbReference type="Proteomes" id="UP000264002"/>
    </source>
</evidence>
<evidence type="ECO:0000256" key="2">
    <source>
        <dbReference type="ARBA" id="ARBA00022629"/>
    </source>
</evidence>
<feature type="site" description="Important for activity" evidence="8">
    <location>
        <position position="8"/>
    </location>
</feature>
<dbReference type="InterPro" id="IPR018485">
    <property type="entry name" value="FGGY_C"/>
</dbReference>
<evidence type="ECO:0000256" key="6">
    <source>
        <dbReference type="ARBA" id="ARBA00022840"/>
    </source>
</evidence>
<dbReference type="InterPro" id="IPR006000">
    <property type="entry name" value="Xylulokinase"/>
</dbReference>
<dbReference type="InterPro" id="IPR043129">
    <property type="entry name" value="ATPase_NBD"/>
</dbReference>
<dbReference type="Gene3D" id="3.30.420.40">
    <property type="match status" value="2"/>
</dbReference>
<dbReference type="Pfam" id="PF00370">
    <property type="entry name" value="FGGY_N"/>
    <property type="match status" value="1"/>
</dbReference>
<dbReference type="PANTHER" id="PTHR43095">
    <property type="entry name" value="SUGAR KINASE"/>
    <property type="match status" value="1"/>
</dbReference>
<dbReference type="InterPro" id="IPR018483">
    <property type="entry name" value="Carb_kinase_FGGY_CS"/>
</dbReference>
<reference evidence="14" key="1">
    <citation type="submission" date="2018-08" db="EMBL/GenBank/DDBJ databases">
        <authorList>
            <person name="Grouzdev D.S."/>
            <person name="Krutkina M.S."/>
        </authorList>
    </citation>
    <scope>NUCLEOTIDE SEQUENCE [LARGE SCALE GENOMIC DNA]</scope>
    <source>
        <strain evidence="14">4-11</strain>
    </source>
</reference>
<protein>
    <recommendedName>
        <fullName evidence="8 10">Xylulose kinase</fullName>
        <shortName evidence="8 10">Xylulokinase</shortName>
        <ecNumber evidence="8 10">2.7.1.17</ecNumber>
    </recommendedName>
</protein>
<dbReference type="OrthoDB" id="9805576at2"/>
<dbReference type="PANTHER" id="PTHR43095:SF5">
    <property type="entry name" value="XYLULOSE KINASE"/>
    <property type="match status" value="1"/>
</dbReference>
<dbReference type="EMBL" id="QUWK01000007">
    <property type="protein sequence ID" value="RFU94729.1"/>
    <property type="molecule type" value="Genomic_DNA"/>
</dbReference>
<accession>A0A372MG06</accession>
<comment type="catalytic activity">
    <reaction evidence="8 10">
        <text>D-xylulose + ATP = D-xylulose 5-phosphate + ADP + H(+)</text>
        <dbReference type="Rhea" id="RHEA:10964"/>
        <dbReference type="ChEBI" id="CHEBI:15378"/>
        <dbReference type="ChEBI" id="CHEBI:17140"/>
        <dbReference type="ChEBI" id="CHEBI:30616"/>
        <dbReference type="ChEBI" id="CHEBI:57737"/>
        <dbReference type="ChEBI" id="CHEBI:456216"/>
        <dbReference type="EC" id="2.7.1.17"/>
    </reaction>
</comment>
<comment type="function">
    <text evidence="8">Catalyzes the phosphorylation of D-xylulose to D-xylulose 5-phosphate.</text>
</comment>
<dbReference type="RefSeq" id="WP_117330424.1">
    <property type="nucleotide sequence ID" value="NZ_QUWK01000007.1"/>
</dbReference>
<keyword evidence="14" id="KW-1185">Reference proteome</keyword>
<feature type="domain" description="Carbohydrate kinase FGGY C-terminal" evidence="12">
    <location>
        <begin position="259"/>
        <end position="441"/>
    </location>
</feature>
<feature type="active site" description="Proton acceptor" evidence="8">
    <location>
        <position position="242"/>
    </location>
</feature>
<comment type="caution">
    <text evidence="13">The sequence shown here is derived from an EMBL/GenBank/DDBJ whole genome shotgun (WGS) entry which is preliminary data.</text>
</comment>
<dbReference type="InterPro" id="IPR018484">
    <property type="entry name" value="FGGY_N"/>
</dbReference>
<evidence type="ECO:0000256" key="1">
    <source>
        <dbReference type="ARBA" id="ARBA00009156"/>
    </source>
</evidence>
<evidence type="ECO:0000256" key="9">
    <source>
        <dbReference type="RuleBase" id="RU003733"/>
    </source>
</evidence>
<evidence type="ECO:0000313" key="13">
    <source>
        <dbReference type="EMBL" id="RFU94729.1"/>
    </source>
</evidence>
<feature type="domain" description="Carbohydrate kinase FGGY N-terminal" evidence="11">
    <location>
        <begin position="4"/>
        <end position="249"/>
    </location>
</feature>
<keyword evidence="6 8" id="KW-0067">ATP-binding</keyword>
<evidence type="ECO:0000256" key="4">
    <source>
        <dbReference type="ARBA" id="ARBA00022741"/>
    </source>
</evidence>
<keyword evidence="5 8" id="KW-0418">Kinase</keyword>
<dbReference type="GO" id="GO:0004856">
    <property type="term" value="F:D-xylulokinase activity"/>
    <property type="evidence" value="ECO:0007669"/>
    <property type="project" value="UniProtKB-UniRule"/>
</dbReference>
<dbReference type="CDD" id="cd07809">
    <property type="entry name" value="ASKHA_NBD_FGGY_BaXK-like"/>
    <property type="match status" value="1"/>
</dbReference>
<sequence>MQVVVGIDTGTQSTKVLCYDAETKQVLLTVSASHELESREDGTREQEAVWYLDAIRSCFAQIDPKIKEQVVAIGVSAQQHGFVPVGKDGEVLAPVKLWCDTSTKAQCDELTQKLGGEDRVFELLGNQILPGYTLSKILHLKQHRGEAYEKLAHILLPHDYINFYLTGVYSAEAGDASGTAFFDVMNKAWSREVLQAVDDGRDLYSMLPPITKAGQPAGSVQPSTAKELGIPEGIPVSCGAGDNMAGAIGTGCVGKGDLTMSMGTSGTLFGYSDTCITDRKGRLAAFCSSTGGYLPLLCTMNCTITTESVRQLFGYDVKELDRLASKAPIGCEGVTMLPFFNGERVPNLPHGKGVIAGLDMGNMKVENIARAALESSIYAMKGGLDAFGELGFIPKRIILTGGGAKSAIWRQIACDVMQLPVSVPKVGESAAFGAALQALWTLSGGSIVDLASEHVRFDDAKGCEPDKEAGTLYAKAYQRYQSYVEAMTPLFQ</sequence>
<gene>
    <name evidence="8 10 13" type="primary">xylB</name>
    <name evidence="13" type="ORF">DYP60_07680</name>
</gene>
<keyword evidence="2 8" id="KW-0859">Xylose metabolism</keyword>
<keyword evidence="3 8" id="KW-0808">Transferase</keyword>
<dbReference type="Proteomes" id="UP000264002">
    <property type="component" value="Unassembled WGS sequence"/>
</dbReference>
<dbReference type="InterPro" id="IPR000577">
    <property type="entry name" value="Carb_kinase_FGGY"/>
</dbReference>
<dbReference type="HAMAP" id="MF_02220">
    <property type="entry name" value="XylB"/>
    <property type="match status" value="1"/>
</dbReference>
<dbReference type="EC" id="2.7.1.17" evidence="8 10"/>
<proteinExistence type="inferred from homology"/>
<evidence type="ECO:0000256" key="10">
    <source>
        <dbReference type="RuleBase" id="RU364073"/>
    </source>
</evidence>
<keyword evidence="7 8" id="KW-0119">Carbohydrate metabolism</keyword>
<evidence type="ECO:0000256" key="7">
    <source>
        <dbReference type="ARBA" id="ARBA00023277"/>
    </source>
</evidence>
<evidence type="ECO:0000256" key="3">
    <source>
        <dbReference type="ARBA" id="ARBA00022679"/>
    </source>
</evidence>
<comment type="similarity">
    <text evidence="1 8 9">Belongs to the FGGY kinase family.</text>
</comment>
<dbReference type="GO" id="GO:0042732">
    <property type="term" value="P:D-xylose metabolic process"/>
    <property type="evidence" value="ECO:0007669"/>
    <property type="project" value="UniProtKB-KW"/>
</dbReference>
<dbReference type="SUPFAM" id="SSF53067">
    <property type="entry name" value="Actin-like ATPase domain"/>
    <property type="match status" value="2"/>
</dbReference>
<dbReference type="GO" id="GO:0005524">
    <property type="term" value="F:ATP binding"/>
    <property type="evidence" value="ECO:0007669"/>
    <property type="project" value="UniProtKB-UniRule"/>
</dbReference>
<dbReference type="PIRSF" id="PIRSF000538">
    <property type="entry name" value="GlpK"/>
    <property type="match status" value="1"/>
</dbReference>
<dbReference type="Pfam" id="PF02782">
    <property type="entry name" value="FGGY_C"/>
    <property type="match status" value="1"/>
</dbReference>
<evidence type="ECO:0000256" key="8">
    <source>
        <dbReference type="HAMAP-Rule" id="MF_02220"/>
    </source>
</evidence>
<evidence type="ECO:0000256" key="5">
    <source>
        <dbReference type="ARBA" id="ARBA00022777"/>
    </source>
</evidence>
<name>A0A372MG06_9SPIR</name>
<reference evidence="13 14" key="2">
    <citation type="submission" date="2018-09" db="EMBL/GenBank/DDBJ databases">
        <title>Genome of Sphaerochaeta halotolerans strain 4-11.</title>
        <authorList>
            <person name="Nazina T.N."/>
            <person name="Sokolova D.S."/>
        </authorList>
    </citation>
    <scope>NUCLEOTIDE SEQUENCE [LARGE SCALE GENOMIC DNA]</scope>
    <source>
        <strain evidence="13 14">4-11</strain>
    </source>
</reference>
<keyword evidence="4 8" id="KW-0547">Nucleotide-binding</keyword>
<dbReference type="PROSITE" id="PS00445">
    <property type="entry name" value="FGGY_KINASES_2"/>
    <property type="match status" value="1"/>
</dbReference>
<dbReference type="GO" id="GO:0005998">
    <property type="term" value="P:xylulose catabolic process"/>
    <property type="evidence" value="ECO:0007669"/>
    <property type="project" value="UniProtKB-UniRule"/>
</dbReference>
<evidence type="ECO:0000259" key="11">
    <source>
        <dbReference type="Pfam" id="PF00370"/>
    </source>
</evidence>
<dbReference type="InterPro" id="IPR050406">
    <property type="entry name" value="FGGY_Carb_Kinase"/>
</dbReference>
<dbReference type="NCBIfam" id="TIGR01312">
    <property type="entry name" value="XylB"/>
    <property type="match status" value="1"/>
</dbReference>